<dbReference type="InterPro" id="IPR001845">
    <property type="entry name" value="HTH_ArsR_DNA-bd_dom"/>
</dbReference>
<dbReference type="GO" id="GO:0045892">
    <property type="term" value="P:negative regulation of DNA-templated transcription"/>
    <property type="evidence" value="ECO:0007669"/>
    <property type="project" value="TreeGrafter"/>
</dbReference>
<evidence type="ECO:0000313" key="6">
    <source>
        <dbReference type="EMBL" id="SNZ17016.1"/>
    </source>
</evidence>
<evidence type="ECO:0000259" key="5">
    <source>
        <dbReference type="PROSITE" id="PS51078"/>
    </source>
</evidence>
<dbReference type="PANTHER" id="PTHR30136">
    <property type="entry name" value="HELIX-TURN-HELIX TRANSCRIPTIONAL REGULATOR, ICLR FAMILY"/>
    <property type="match status" value="1"/>
</dbReference>
<evidence type="ECO:0000256" key="2">
    <source>
        <dbReference type="ARBA" id="ARBA00023125"/>
    </source>
</evidence>
<keyword evidence="2" id="KW-0238">DNA-binding</keyword>
<dbReference type="Pfam" id="PF01614">
    <property type="entry name" value="IclR_C"/>
    <property type="match status" value="1"/>
</dbReference>
<dbReference type="AlphaFoldDB" id="A0A285PA56"/>
<feature type="domain" description="IclR-ED" evidence="5">
    <location>
        <begin position="68"/>
        <end position="252"/>
    </location>
</feature>
<dbReference type="PROSITE" id="PS51077">
    <property type="entry name" value="HTH_ICLR"/>
    <property type="match status" value="1"/>
</dbReference>
<dbReference type="GO" id="GO:0003677">
    <property type="term" value="F:DNA binding"/>
    <property type="evidence" value="ECO:0007669"/>
    <property type="project" value="UniProtKB-KW"/>
</dbReference>
<dbReference type="Proteomes" id="UP000219453">
    <property type="component" value="Unassembled WGS sequence"/>
</dbReference>
<dbReference type="SUPFAM" id="SSF46785">
    <property type="entry name" value="Winged helix' DNA-binding domain"/>
    <property type="match status" value="1"/>
</dbReference>
<protein>
    <submittedName>
        <fullName evidence="6">Transcriptional regulator, IclR family</fullName>
    </submittedName>
</protein>
<dbReference type="InterPro" id="IPR005471">
    <property type="entry name" value="Tscrpt_reg_IclR_N"/>
</dbReference>
<dbReference type="EMBL" id="OBEJ01000004">
    <property type="protein sequence ID" value="SNZ17016.1"/>
    <property type="molecule type" value="Genomic_DNA"/>
</dbReference>
<dbReference type="InterPro" id="IPR036390">
    <property type="entry name" value="WH_DNA-bd_sf"/>
</dbReference>
<dbReference type="Pfam" id="PF09339">
    <property type="entry name" value="HTH_IclR"/>
    <property type="match status" value="1"/>
</dbReference>
<keyword evidence="3" id="KW-0804">Transcription</keyword>
<accession>A0A285PA56</accession>
<dbReference type="Gene3D" id="1.10.10.10">
    <property type="entry name" value="Winged helix-like DNA-binding domain superfamily/Winged helix DNA-binding domain"/>
    <property type="match status" value="1"/>
</dbReference>
<name>A0A285PA56_NATPI</name>
<dbReference type="InterPro" id="IPR036388">
    <property type="entry name" value="WH-like_DNA-bd_sf"/>
</dbReference>
<dbReference type="GO" id="GO:0003700">
    <property type="term" value="F:DNA-binding transcription factor activity"/>
    <property type="evidence" value="ECO:0007669"/>
    <property type="project" value="InterPro"/>
</dbReference>
<reference evidence="6 7" key="1">
    <citation type="submission" date="2017-09" db="EMBL/GenBank/DDBJ databases">
        <authorList>
            <person name="Ehlers B."/>
            <person name="Leendertz F.H."/>
        </authorList>
    </citation>
    <scope>NUCLEOTIDE SEQUENCE [LARGE SCALE GENOMIC DNA]</scope>
    <source>
        <strain evidence="6 7">DSM 27208</strain>
    </source>
</reference>
<dbReference type="SUPFAM" id="SSF55781">
    <property type="entry name" value="GAF domain-like"/>
    <property type="match status" value="1"/>
</dbReference>
<dbReference type="Gene3D" id="3.30.450.40">
    <property type="match status" value="1"/>
</dbReference>
<dbReference type="InterPro" id="IPR029016">
    <property type="entry name" value="GAF-like_dom_sf"/>
</dbReference>
<dbReference type="SMART" id="SM00418">
    <property type="entry name" value="HTH_ARSR"/>
    <property type="match status" value="1"/>
</dbReference>
<evidence type="ECO:0000256" key="1">
    <source>
        <dbReference type="ARBA" id="ARBA00023015"/>
    </source>
</evidence>
<organism evidence="6 7">
    <name type="scientific">Natronoarchaeum philippinense</name>
    <dbReference type="NCBI Taxonomy" id="558529"/>
    <lineage>
        <taxon>Archaea</taxon>
        <taxon>Methanobacteriati</taxon>
        <taxon>Methanobacteriota</taxon>
        <taxon>Stenosarchaea group</taxon>
        <taxon>Halobacteria</taxon>
        <taxon>Halobacteriales</taxon>
        <taxon>Natronoarchaeaceae</taxon>
    </lineage>
</organism>
<sequence length="253" mass="28459">MTENSEIKAVQTAFEVVSEIREADGAVGVSELARQLDIPVSTVHSHLKTLHDCEYVVRREQKYDIGYRFLEDGGHRRSQTRLYQYAKPKVDQLADEFEDKVSLCVFDHGYSAHVYIAKGDETVETDTFTGVRLPIHTSAGGKAILASLPEERVEDVIERRGLDEHGPNTITSREELLTELDQIREEEMAYGRQERIEGIRSVAAPITQEGDQPDAAISVAAPISRMTGERFEETIPERLTNIAQTISIKLRYA</sequence>
<feature type="domain" description="HTH iclR-type" evidence="4">
    <location>
        <begin position="7"/>
        <end position="67"/>
    </location>
</feature>
<keyword evidence="7" id="KW-1185">Reference proteome</keyword>
<keyword evidence="1" id="KW-0805">Transcription regulation</keyword>
<dbReference type="InterPro" id="IPR014757">
    <property type="entry name" value="Tscrpt_reg_IclR_C"/>
</dbReference>
<dbReference type="CDD" id="cd00090">
    <property type="entry name" value="HTH_ARSR"/>
    <property type="match status" value="1"/>
</dbReference>
<dbReference type="InterPro" id="IPR011991">
    <property type="entry name" value="ArsR-like_HTH"/>
</dbReference>
<dbReference type="OrthoDB" id="14763at2157"/>
<dbReference type="PANTHER" id="PTHR30136:SF35">
    <property type="entry name" value="HTH-TYPE TRANSCRIPTIONAL REGULATOR RV1719"/>
    <property type="match status" value="1"/>
</dbReference>
<dbReference type="PROSITE" id="PS51078">
    <property type="entry name" value="ICLR_ED"/>
    <property type="match status" value="1"/>
</dbReference>
<dbReference type="RefSeq" id="WP_097009748.1">
    <property type="nucleotide sequence ID" value="NZ_OBEJ01000004.1"/>
</dbReference>
<evidence type="ECO:0000259" key="4">
    <source>
        <dbReference type="PROSITE" id="PS51077"/>
    </source>
</evidence>
<dbReference type="InterPro" id="IPR050707">
    <property type="entry name" value="HTH_MetabolicPath_Reg"/>
</dbReference>
<dbReference type="SMART" id="SM00346">
    <property type="entry name" value="HTH_ICLR"/>
    <property type="match status" value="1"/>
</dbReference>
<proteinExistence type="predicted"/>
<evidence type="ECO:0000313" key="7">
    <source>
        <dbReference type="Proteomes" id="UP000219453"/>
    </source>
</evidence>
<gene>
    <name evidence="6" type="ORF">SAMN06269185_2851</name>
</gene>
<evidence type="ECO:0000256" key="3">
    <source>
        <dbReference type="ARBA" id="ARBA00023163"/>
    </source>
</evidence>